<reference evidence="3" key="1">
    <citation type="submission" date="2016-09" db="EMBL/GenBank/DDBJ databases">
        <title>Genome Sequence of Bathymodiolus thermophilus sulfur-oxidizing gill endosymbiont.</title>
        <authorList>
            <person name="Ponnudurai R."/>
            <person name="Kleiner M."/>
            <person name="Sayavedra L."/>
            <person name="Thuermer A."/>
            <person name="Felbeck H."/>
            <person name="Schlueter R."/>
            <person name="Schweder T."/>
            <person name="Markert S."/>
        </authorList>
    </citation>
    <scope>NUCLEOTIDE SEQUENCE [LARGE SCALE GENOMIC DNA]</scope>
    <source>
        <strain evidence="3">BAT/CrabSpa'14</strain>
    </source>
</reference>
<dbReference type="Proteomes" id="UP000182798">
    <property type="component" value="Unassembled WGS sequence"/>
</dbReference>
<dbReference type="EMBL" id="CAESAQ020000001">
    <property type="protein sequence ID" value="CAB5493873.1"/>
    <property type="molecule type" value="Genomic_DNA"/>
</dbReference>
<dbReference type="AlphaFoldDB" id="A0A1J5TWF9"/>
<dbReference type="Proteomes" id="UP000643672">
    <property type="component" value="Unassembled WGS sequence"/>
</dbReference>
<organism evidence="2 3">
    <name type="scientific">Bathymodiolus thermophilus thioautotrophic gill symbiont</name>
    <dbReference type="NCBI Taxonomy" id="2360"/>
    <lineage>
        <taxon>Bacteria</taxon>
        <taxon>Pseudomonadati</taxon>
        <taxon>Pseudomonadota</taxon>
        <taxon>Gammaproteobacteria</taxon>
        <taxon>sulfur-oxidizing symbionts</taxon>
    </lineage>
</organism>
<protein>
    <recommendedName>
        <fullName evidence="5">IrrE N-terminal-like domain-containing protein</fullName>
    </recommendedName>
</protein>
<evidence type="ECO:0000313" key="2">
    <source>
        <dbReference type="EMBL" id="OIR24524.1"/>
    </source>
</evidence>
<dbReference type="EMBL" id="MIQH01000619">
    <property type="protein sequence ID" value="OIR24524.1"/>
    <property type="molecule type" value="Genomic_DNA"/>
</dbReference>
<evidence type="ECO:0000313" key="3">
    <source>
        <dbReference type="Proteomes" id="UP000182798"/>
    </source>
</evidence>
<proteinExistence type="predicted"/>
<sequence>MNRTVKQARLALNYFISQKCGNQQPYAINTEKFINFIAEEMKWDLCVETIPNMDALRGLIVKDKKNSKALILVSEKNNTCWKRFTSIKESCHLFLEYEESDQCDNALEMAQALVLQTKYAAGFLPNDCIDGSADNFEKTLPEQIKATILEDIDVAISEPEFKKALYEKHEAAAVVAAIEIMIPEHHRQELLDKYDEFGLRTLAEDLKVPSLILEYRLDDWAVSIGN</sequence>
<accession>A0A1J5TWF9</accession>
<reference evidence="2" key="2">
    <citation type="journal article" date="2017" name="Stand. Genomic Sci.">
        <title>Genome sequence of the sulfur-oxidizing Bathymodiolus thermophilus gill endosymbiont.</title>
        <authorList>
            <person name="Ponnudurai R."/>
            <person name="Sayavedra L."/>
            <person name="Kleiner M."/>
            <person name="Heiden S.E."/>
            <person name="Thurmer A."/>
            <person name="Felbeck H."/>
            <person name="Schluter R."/>
            <person name="Sievert S.M."/>
            <person name="Daniel R."/>
            <person name="Schweder T."/>
            <person name="Markert S."/>
        </authorList>
    </citation>
    <scope>NUCLEOTIDE SEQUENCE</scope>
    <source>
        <strain evidence="2">BAT/CrabSpa'14</strain>
    </source>
</reference>
<name>A0A1J5TWF9_9GAMM</name>
<evidence type="ECO:0000313" key="4">
    <source>
        <dbReference type="Proteomes" id="UP000643672"/>
    </source>
</evidence>
<comment type="caution">
    <text evidence="2">The sequence shown here is derived from an EMBL/GenBank/DDBJ whole genome shotgun (WGS) entry which is preliminary data.</text>
</comment>
<gene>
    <name evidence="2" type="ORF">BGC33_10875</name>
    <name evidence="1" type="ORF">THERMOS_7</name>
</gene>
<evidence type="ECO:0000313" key="1">
    <source>
        <dbReference type="EMBL" id="CAB5493873.1"/>
    </source>
</evidence>
<evidence type="ECO:0008006" key="5">
    <source>
        <dbReference type="Google" id="ProtNLM"/>
    </source>
</evidence>
<reference evidence="1 4" key="3">
    <citation type="submission" date="2020-05" db="EMBL/GenBank/DDBJ databases">
        <authorList>
            <person name="Petersen J."/>
            <person name="Sayavedra L."/>
        </authorList>
    </citation>
    <scope>NUCLEOTIDE SEQUENCE [LARGE SCALE GENOMIC DNA]</scope>
    <source>
        <strain evidence="1">B thermophilus SOXS</strain>
    </source>
</reference>
<keyword evidence="4" id="KW-1185">Reference proteome</keyword>
<dbReference type="RefSeq" id="WP_071564574.1">
    <property type="nucleotide sequence ID" value="NZ_CAESAQ020000001.1"/>
</dbReference>